<gene>
    <name evidence="2" type="ORF">PECAL_4P27390</name>
</gene>
<feature type="region of interest" description="Disordered" evidence="1">
    <location>
        <begin position="1"/>
        <end position="84"/>
    </location>
</feature>
<comment type="caution">
    <text evidence="2">The sequence shown here is derived from an EMBL/GenBank/DDBJ whole genome shotgun (WGS) entry which is preliminary data.</text>
</comment>
<organism evidence="2 3">
    <name type="scientific">Pelagomonas calceolata</name>
    <dbReference type="NCBI Taxonomy" id="35677"/>
    <lineage>
        <taxon>Eukaryota</taxon>
        <taxon>Sar</taxon>
        <taxon>Stramenopiles</taxon>
        <taxon>Ochrophyta</taxon>
        <taxon>Pelagophyceae</taxon>
        <taxon>Pelagomonadales</taxon>
        <taxon>Pelagomonadaceae</taxon>
        <taxon>Pelagomonas</taxon>
    </lineage>
</organism>
<name>A0A8J2SUZ3_9STRA</name>
<keyword evidence="3" id="KW-1185">Reference proteome</keyword>
<evidence type="ECO:0000256" key="1">
    <source>
        <dbReference type="SAM" id="MobiDB-lite"/>
    </source>
</evidence>
<sequence length="222" mass="23859">MDKPLSAPRGPDDGGKKQKRPREASSGREGADKRGRRDGRRDGGRRGGGRGGGGGGRGDGPRHRGGRGGRIGGTGPRRAPDRDTVRFSYKWAVTPEKQRVPTGAESTSDRGAVLTVRAFGAELMKIGSGGSLEISSGGFRTWRTFQALNMVLAPVGLELEADPEGRGAGYRGGKWSLTSKNGWTLPFEDDMKLSAFPTRDWKRILPQLESLPEDVEFVVAKD</sequence>
<dbReference type="Proteomes" id="UP000789595">
    <property type="component" value="Unassembled WGS sequence"/>
</dbReference>
<dbReference type="OrthoDB" id="10561041at2759"/>
<evidence type="ECO:0000313" key="2">
    <source>
        <dbReference type="EMBL" id="CAH0375406.1"/>
    </source>
</evidence>
<accession>A0A8J2SUZ3</accession>
<reference evidence="2" key="1">
    <citation type="submission" date="2021-11" db="EMBL/GenBank/DDBJ databases">
        <authorList>
            <consortium name="Genoscope - CEA"/>
            <person name="William W."/>
        </authorList>
    </citation>
    <scope>NUCLEOTIDE SEQUENCE</scope>
</reference>
<protein>
    <submittedName>
        <fullName evidence="2">Uncharacterized protein</fullName>
    </submittedName>
</protein>
<proteinExistence type="predicted"/>
<dbReference type="EMBL" id="CAKKNE010000004">
    <property type="protein sequence ID" value="CAH0375406.1"/>
    <property type="molecule type" value="Genomic_DNA"/>
</dbReference>
<dbReference type="AlphaFoldDB" id="A0A8J2SUZ3"/>
<evidence type="ECO:0000313" key="3">
    <source>
        <dbReference type="Proteomes" id="UP000789595"/>
    </source>
</evidence>
<feature type="compositionally biased region" description="Basic and acidic residues" evidence="1">
    <location>
        <begin position="10"/>
        <end position="45"/>
    </location>
</feature>
<feature type="compositionally biased region" description="Gly residues" evidence="1">
    <location>
        <begin position="49"/>
        <end position="58"/>
    </location>
</feature>